<dbReference type="GO" id="GO:0032259">
    <property type="term" value="P:methylation"/>
    <property type="evidence" value="ECO:0007669"/>
    <property type="project" value="UniProtKB-KW"/>
</dbReference>
<keyword evidence="2 4" id="KW-0808">Transferase</keyword>
<dbReference type="Pfam" id="PF05958">
    <property type="entry name" value="tRNA_U5-meth_tr"/>
    <property type="match status" value="1"/>
</dbReference>
<feature type="binding site" evidence="4">
    <location>
        <position position="379"/>
    </location>
    <ligand>
        <name>S-adenosyl-L-methionine</name>
        <dbReference type="ChEBI" id="CHEBI:59789"/>
    </ligand>
</feature>
<dbReference type="Proteomes" id="UP000614424">
    <property type="component" value="Unassembled WGS sequence"/>
</dbReference>
<evidence type="ECO:0000256" key="2">
    <source>
        <dbReference type="ARBA" id="ARBA00022679"/>
    </source>
</evidence>
<feature type="region of interest" description="Disordered" evidence="5">
    <location>
        <begin position="1"/>
        <end position="44"/>
    </location>
</feature>
<dbReference type="EMBL" id="JACNJZ010000042">
    <property type="protein sequence ID" value="MBC8316594.1"/>
    <property type="molecule type" value="Genomic_DNA"/>
</dbReference>
<protein>
    <submittedName>
        <fullName evidence="6">Class I SAM-dependent RNA methyltransferase</fullName>
    </submittedName>
</protein>
<evidence type="ECO:0000256" key="5">
    <source>
        <dbReference type="SAM" id="MobiDB-lite"/>
    </source>
</evidence>
<accession>A0A8J6TAP2</accession>
<dbReference type="Gene3D" id="2.40.50.1070">
    <property type="match status" value="1"/>
</dbReference>
<evidence type="ECO:0000313" key="6">
    <source>
        <dbReference type="EMBL" id="MBC8316594.1"/>
    </source>
</evidence>
<organism evidence="6 7">
    <name type="scientific">Candidatus Desulfobia pelagia</name>
    <dbReference type="NCBI Taxonomy" id="2841692"/>
    <lineage>
        <taxon>Bacteria</taxon>
        <taxon>Pseudomonadati</taxon>
        <taxon>Thermodesulfobacteriota</taxon>
        <taxon>Desulfobulbia</taxon>
        <taxon>Desulfobulbales</taxon>
        <taxon>Desulfobulbaceae</taxon>
        <taxon>Candidatus Desulfobia</taxon>
    </lineage>
</organism>
<evidence type="ECO:0000256" key="1">
    <source>
        <dbReference type="ARBA" id="ARBA00022603"/>
    </source>
</evidence>
<comment type="similarity">
    <text evidence="4">Belongs to the class I-like SAM-binding methyltransferase superfamily. RNA M5U methyltransferase family.</text>
</comment>
<feature type="binding site" evidence="4">
    <location>
        <position position="278"/>
    </location>
    <ligand>
        <name>S-adenosyl-L-methionine</name>
        <dbReference type="ChEBI" id="CHEBI:59789"/>
    </ligand>
</feature>
<dbReference type="PANTHER" id="PTHR11061:SF30">
    <property type="entry name" value="TRNA (URACIL(54)-C(5))-METHYLTRANSFERASE"/>
    <property type="match status" value="1"/>
</dbReference>
<feature type="binding site" evidence="4">
    <location>
        <position position="328"/>
    </location>
    <ligand>
        <name>S-adenosyl-L-methionine</name>
        <dbReference type="ChEBI" id="CHEBI:59789"/>
    </ligand>
</feature>
<feature type="binding site" evidence="4">
    <location>
        <position position="307"/>
    </location>
    <ligand>
        <name>S-adenosyl-L-methionine</name>
        <dbReference type="ChEBI" id="CHEBI:59789"/>
    </ligand>
</feature>
<proteinExistence type="inferred from homology"/>
<feature type="active site" description="Nucleophile" evidence="4">
    <location>
        <position position="406"/>
    </location>
</feature>
<evidence type="ECO:0000313" key="7">
    <source>
        <dbReference type="Proteomes" id="UP000614424"/>
    </source>
</evidence>
<dbReference type="GO" id="GO:0006396">
    <property type="term" value="P:RNA processing"/>
    <property type="evidence" value="ECO:0007669"/>
    <property type="project" value="InterPro"/>
</dbReference>
<dbReference type="InterPro" id="IPR029063">
    <property type="entry name" value="SAM-dependent_MTases_sf"/>
</dbReference>
<gene>
    <name evidence="6" type="ORF">H8E41_01720</name>
</gene>
<dbReference type="AlphaFoldDB" id="A0A8J6TAP2"/>
<keyword evidence="1 4" id="KW-0489">Methyltransferase</keyword>
<dbReference type="InterPro" id="IPR010280">
    <property type="entry name" value="U5_MeTrfase_fam"/>
</dbReference>
<dbReference type="PROSITE" id="PS51687">
    <property type="entry name" value="SAM_MT_RNA_M5U"/>
    <property type="match status" value="1"/>
</dbReference>
<dbReference type="SUPFAM" id="SSF53335">
    <property type="entry name" value="S-adenosyl-L-methionine-dependent methyltransferases"/>
    <property type="match status" value="1"/>
</dbReference>
<sequence length="458" mass="51795">MPQKQSKPKRPYPPKQSTKGGSPPKDRRPSKAQKTARKSASSFGRPAVASFADLLRPLIVKPDSPQAKANLQSSPLAHLDYQEELRIKNKALSLFWKHFQLPGQPEPTIASPKPRGYRTTSKRKTTLQDDSLYLMFNDRALRAQEKCFVESPLEPQEHGRIFEFLQKKISETAFKLVAGHLNYLIIRGSYKEHAVIFNVDTLNGPLVRKLKILAEHLQKLSPKVTAAYIYPDPSCSEYYLEERQPSDLLQFKKLFGKEDLMVSHHTCRYVYHPTSFSQVNESMVPKMLETAEEMLAPQADGYLLDLYCGYGLFSHFLAPNYKQVLGIDAVGPSIRAAISNKKFNPSSKNARFLARRITARSIEEIPFPMEQVGESILLDPPRQGPQESVISALGRRDPDKVLHIHCSVDQIPSSIKQWKQCGYRVSRIVPLDMFPGSANLEVLILFTAGRPRKEVGSR</sequence>
<dbReference type="Gene3D" id="3.40.50.150">
    <property type="entry name" value="Vaccinia Virus protein VP39"/>
    <property type="match status" value="1"/>
</dbReference>
<dbReference type="GO" id="GO:0008173">
    <property type="term" value="F:RNA methyltransferase activity"/>
    <property type="evidence" value="ECO:0007669"/>
    <property type="project" value="InterPro"/>
</dbReference>
<keyword evidence="3 4" id="KW-0949">S-adenosyl-L-methionine</keyword>
<dbReference type="PANTHER" id="PTHR11061">
    <property type="entry name" value="RNA M5U METHYLTRANSFERASE"/>
    <property type="match status" value="1"/>
</dbReference>
<feature type="compositionally biased region" description="Basic residues" evidence="5">
    <location>
        <begin position="1"/>
        <end position="12"/>
    </location>
</feature>
<evidence type="ECO:0000256" key="4">
    <source>
        <dbReference type="PROSITE-ProRule" id="PRU01024"/>
    </source>
</evidence>
<comment type="caution">
    <text evidence="6">The sequence shown here is derived from an EMBL/GenBank/DDBJ whole genome shotgun (WGS) entry which is preliminary data.</text>
</comment>
<name>A0A8J6TAP2_9BACT</name>
<evidence type="ECO:0000256" key="3">
    <source>
        <dbReference type="ARBA" id="ARBA00022691"/>
    </source>
</evidence>
<reference evidence="6 7" key="1">
    <citation type="submission" date="2020-08" db="EMBL/GenBank/DDBJ databases">
        <title>Bridging the membrane lipid divide: bacteria of the FCB group superphylum have the potential to synthesize archaeal ether lipids.</title>
        <authorList>
            <person name="Villanueva L."/>
            <person name="Von Meijenfeldt F.A.B."/>
            <person name="Westbye A.B."/>
            <person name="Yadav S."/>
            <person name="Hopmans E.C."/>
            <person name="Dutilh B.E."/>
            <person name="Sinninghe Damste J.S."/>
        </authorList>
    </citation>
    <scope>NUCLEOTIDE SEQUENCE [LARGE SCALE GENOMIC DNA]</scope>
    <source>
        <strain evidence="6">NIOZ-UU47</strain>
    </source>
</reference>